<dbReference type="AlphaFoldDB" id="A0A841R607"/>
<dbReference type="Proteomes" id="UP000587760">
    <property type="component" value="Unassembled WGS sequence"/>
</dbReference>
<proteinExistence type="predicted"/>
<accession>A0A841R607</accession>
<dbReference type="RefSeq" id="WP_184746891.1">
    <property type="nucleotide sequence ID" value="NZ_JACHGJ010000003.1"/>
</dbReference>
<evidence type="ECO:0000313" key="2">
    <source>
        <dbReference type="EMBL" id="MBB6480634.1"/>
    </source>
</evidence>
<keyword evidence="1" id="KW-0472">Membrane</keyword>
<dbReference type="EMBL" id="JACHGJ010000003">
    <property type="protein sequence ID" value="MBB6480634.1"/>
    <property type="molecule type" value="Genomic_DNA"/>
</dbReference>
<reference evidence="2 3" key="1">
    <citation type="submission" date="2020-08" db="EMBL/GenBank/DDBJ databases">
        <title>Genomic Encyclopedia of Type Strains, Phase IV (KMG-IV): sequencing the most valuable type-strain genomes for metagenomic binning, comparative biology and taxonomic classification.</title>
        <authorList>
            <person name="Goeker M."/>
        </authorList>
    </citation>
    <scope>NUCLEOTIDE SEQUENCE [LARGE SCALE GENOMIC DNA]</scope>
    <source>
        <strain evidence="2 3">DSM 2461</strain>
    </source>
</reference>
<comment type="caution">
    <text evidence="2">The sequence shown here is derived from an EMBL/GenBank/DDBJ whole genome shotgun (WGS) entry which is preliminary data.</text>
</comment>
<organism evidence="2 3">
    <name type="scientific">Spirochaeta isovalerica</name>
    <dbReference type="NCBI Taxonomy" id="150"/>
    <lineage>
        <taxon>Bacteria</taxon>
        <taxon>Pseudomonadati</taxon>
        <taxon>Spirochaetota</taxon>
        <taxon>Spirochaetia</taxon>
        <taxon>Spirochaetales</taxon>
        <taxon>Spirochaetaceae</taxon>
        <taxon>Spirochaeta</taxon>
    </lineage>
</organism>
<evidence type="ECO:0000313" key="3">
    <source>
        <dbReference type="Proteomes" id="UP000587760"/>
    </source>
</evidence>
<dbReference type="Gene3D" id="2.40.160.60">
    <property type="entry name" value="Outer membrane protein transport protein (OMPP1/FadL/TodX)"/>
    <property type="match status" value="1"/>
</dbReference>
<gene>
    <name evidence="2" type="ORF">HNR50_002297</name>
</gene>
<keyword evidence="1" id="KW-0812">Transmembrane</keyword>
<feature type="transmembrane region" description="Helical" evidence="1">
    <location>
        <begin position="7"/>
        <end position="25"/>
    </location>
</feature>
<keyword evidence="3" id="KW-1185">Reference proteome</keyword>
<evidence type="ECO:0008006" key="4">
    <source>
        <dbReference type="Google" id="ProtNLM"/>
    </source>
</evidence>
<sequence>MAGRSLLRIVISGLIFFLIYTNLIGESTSFTSLSPRSEALGGPHAALTDDFSTLFNNPAGFREVKGDLTVANLNILLRGPLSSILLGIESGQYQDMLAELGNSRIALALTGPIAVGSIRNNFAWGVFNNISTDLYVPSLTQNATITATADLGGVFGYSWGVEFPNTGNKFNYGFLTKLFFRSEVSAAKSFTDIMGAFDDLSSLISLDSLPLDMGFGVGIDVGMKYIWRDTLHFALAFRDIYTPLFMFRYGSITSLTEGESPEFVYSAVNADYSFGFMYTPHVSLFRGLIGNMKLLFDYNDIFDFLVDGDQARHILLHFGLGFEFTIFDILSLRLGVYEGLPSVGAGLDLHIFKINLAVYGREMGTQPGIMPVYNMMLGIDFSY</sequence>
<protein>
    <recommendedName>
        <fullName evidence="4">DUF5723 domain-containing protein</fullName>
    </recommendedName>
</protein>
<keyword evidence="1" id="KW-1133">Transmembrane helix</keyword>
<evidence type="ECO:0000256" key="1">
    <source>
        <dbReference type="SAM" id="Phobius"/>
    </source>
</evidence>
<name>A0A841R607_9SPIO</name>